<dbReference type="AlphaFoldDB" id="A0A4P6JPV9"/>
<dbReference type="OrthoDB" id="140531at2"/>
<dbReference type="GO" id="GO:0003677">
    <property type="term" value="F:DNA binding"/>
    <property type="evidence" value="ECO:0007669"/>
    <property type="project" value="InterPro"/>
</dbReference>
<proteinExistence type="predicted"/>
<feature type="domain" description="Transposase IS116/IS110/IS902 C-terminal" evidence="2">
    <location>
        <begin position="51"/>
        <end position="136"/>
    </location>
</feature>
<sequence length="210" mass="22970">MAQQKENQPPSQEQQQLSPSTVSGASSEQGNGASSFPVTSLGLEGYAKALERLDGITGVNRRIAEIILAEIGINMDQFPSDGHLASWAGMCPGSKVSAGKRLSGKTTKGSPWLRSALVEAAHGAARSKGSYLGEHYRRLARRIGKRKAIIAVAHSILVIIYHILKEEKTYQELGSTYFEEREHDAVKRRALRNLERLGYEVALQEKEQAA</sequence>
<evidence type="ECO:0000259" key="2">
    <source>
        <dbReference type="Pfam" id="PF02371"/>
    </source>
</evidence>
<dbReference type="EMBL" id="CP035758">
    <property type="protein sequence ID" value="QBD77304.1"/>
    <property type="molecule type" value="Genomic_DNA"/>
</dbReference>
<name>A0A4P6JPV9_KTERU</name>
<feature type="region of interest" description="Disordered" evidence="1">
    <location>
        <begin position="1"/>
        <end position="34"/>
    </location>
</feature>
<dbReference type="KEGG" id="kbs:EPA93_15415"/>
<evidence type="ECO:0000256" key="1">
    <source>
        <dbReference type="SAM" id="MobiDB-lite"/>
    </source>
</evidence>
<evidence type="ECO:0000313" key="3">
    <source>
        <dbReference type="EMBL" id="QBD77304.1"/>
    </source>
</evidence>
<organism evidence="3 4">
    <name type="scientific">Ktedonosporobacter rubrisoli</name>
    <dbReference type="NCBI Taxonomy" id="2509675"/>
    <lineage>
        <taxon>Bacteria</taxon>
        <taxon>Bacillati</taxon>
        <taxon>Chloroflexota</taxon>
        <taxon>Ktedonobacteria</taxon>
        <taxon>Ktedonobacterales</taxon>
        <taxon>Ktedonosporobacteraceae</taxon>
        <taxon>Ktedonosporobacter</taxon>
    </lineage>
</organism>
<dbReference type="GO" id="GO:0006313">
    <property type="term" value="P:DNA transposition"/>
    <property type="evidence" value="ECO:0007669"/>
    <property type="project" value="InterPro"/>
</dbReference>
<feature type="compositionally biased region" description="Polar residues" evidence="1">
    <location>
        <begin position="21"/>
        <end position="34"/>
    </location>
</feature>
<protein>
    <submittedName>
        <fullName evidence="3">IS110 family transposase</fullName>
    </submittedName>
</protein>
<dbReference type="GO" id="GO:0004803">
    <property type="term" value="F:transposase activity"/>
    <property type="evidence" value="ECO:0007669"/>
    <property type="project" value="InterPro"/>
</dbReference>
<dbReference type="PANTHER" id="PTHR33055">
    <property type="entry name" value="TRANSPOSASE FOR INSERTION SEQUENCE ELEMENT IS1111A"/>
    <property type="match status" value="1"/>
</dbReference>
<dbReference type="InterPro" id="IPR047650">
    <property type="entry name" value="Transpos_IS110"/>
</dbReference>
<evidence type="ECO:0000313" key="4">
    <source>
        <dbReference type="Proteomes" id="UP000290365"/>
    </source>
</evidence>
<accession>A0A4P6JPV9</accession>
<reference evidence="3 4" key="1">
    <citation type="submission" date="2019-01" db="EMBL/GenBank/DDBJ databases">
        <title>Ktedonosporobacter rubrisoli SCAWS-G2.</title>
        <authorList>
            <person name="Huang Y."/>
            <person name="Yan B."/>
        </authorList>
    </citation>
    <scope>NUCLEOTIDE SEQUENCE [LARGE SCALE GENOMIC DNA]</scope>
    <source>
        <strain evidence="3 4">SCAWS-G2</strain>
    </source>
</reference>
<gene>
    <name evidence="3" type="ORF">EPA93_15415</name>
</gene>
<feature type="compositionally biased region" description="Low complexity" evidence="1">
    <location>
        <begin position="1"/>
        <end position="20"/>
    </location>
</feature>
<keyword evidence="4" id="KW-1185">Reference proteome</keyword>
<dbReference type="Proteomes" id="UP000290365">
    <property type="component" value="Chromosome"/>
</dbReference>
<dbReference type="Pfam" id="PF02371">
    <property type="entry name" value="Transposase_20"/>
    <property type="match status" value="1"/>
</dbReference>
<dbReference type="InterPro" id="IPR003346">
    <property type="entry name" value="Transposase_20"/>
</dbReference>
<dbReference type="PANTHER" id="PTHR33055:SF15">
    <property type="entry name" value="TRANSPOSASE-RELATED"/>
    <property type="match status" value="1"/>
</dbReference>